<proteinExistence type="inferred from homology"/>
<evidence type="ECO:0000256" key="3">
    <source>
        <dbReference type="ARBA" id="ARBA00022448"/>
    </source>
</evidence>
<evidence type="ECO:0000256" key="7">
    <source>
        <dbReference type="ARBA" id="ARBA00023136"/>
    </source>
</evidence>
<dbReference type="EMBL" id="JAGIOF010000001">
    <property type="protein sequence ID" value="MBP2385120.1"/>
    <property type="molecule type" value="Genomic_DNA"/>
</dbReference>
<comment type="subcellular location">
    <subcellularLocation>
        <location evidence="1">Cell membrane</location>
        <topology evidence="1">Peripheral membrane protein</topology>
    </subcellularLocation>
</comment>
<dbReference type="SMART" id="SM00382">
    <property type="entry name" value="AAA"/>
    <property type="match status" value="2"/>
</dbReference>
<keyword evidence="10" id="KW-1185">Reference proteome</keyword>
<dbReference type="PANTHER" id="PTHR43297">
    <property type="entry name" value="OLIGOPEPTIDE TRANSPORT ATP-BINDING PROTEIN APPD"/>
    <property type="match status" value="1"/>
</dbReference>
<dbReference type="PROSITE" id="PS50893">
    <property type="entry name" value="ABC_TRANSPORTER_2"/>
    <property type="match status" value="2"/>
</dbReference>
<dbReference type="NCBIfam" id="NF007739">
    <property type="entry name" value="PRK10419.1"/>
    <property type="match status" value="2"/>
</dbReference>
<dbReference type="PROSITE" id="PS00211">
    <property type="entry name" value="ABC_TRANSPORTER_1"/>
    <property type="match status" value="2"/>
</dbReference>
<dbReference type="InterPro" id="IPR017871">
    <property type="entry name" value="ABC_transporter-like_CS"/>
</dbReference>
<gene>
    <name evidence="9" type="ORF">JOF47_000631</name>
</gene>
<reference evidence="9 10" key="1">
    <citation type="submission" date="2021-03" db="EMBL/GenBank/DDBJ databases">
        <title>Sequencing the genomes of 1000 actinobacteria strains.</title>
        <authorList>
            <person name="Klenk H.-P."/>
        </authorList>
    </citation>
    <scope>NUCLEOTIDE SEQUENCE [LARGE SCALE GENOMIC DNA]</scope>
    <source>
        <strain evidence="9 10">DSM 15797</strain>
    </source>
</reference>
<name>A0ABS4X9G6_9MICC</name>
<evidence type="ECO:0000256" key="5">
    <source>
        <dbReference type="ARBA" id="ARBA00022741"/>
    </source>
</evidence>
<accession>A0ABS4X9G6</accession>
<keyword evidence="7" id="KW-0472">Membrane</keyword>
<keyword evidence="6 9" id="KW-0067">ATP-binding</keyword>
<evidence type="ECO:0000313" key="9">
    <source>
        <dbReference type="EMBL" id="MBP2385120.1"/>
    </source>
</evidence>
<dbReference type="PANTHER" id="PTHR43297:SF2">
    <property type="entry name" value="DIPEPTIDE TRANSPORT ATP-BINDING PROTEIN DPPD"/>
    <property type="match status" value="1"/>
</dbReference>
<dbReference type="Pfam" id="PF00005">
    <property type="entry name" value="ABC_tran"/>
    <property type="match status" value="2"/>
</dbReference>
<protein>
    <submittedName>
        <fullName evidence="9">Peptide/nickel transport system ATP-binding protein</fullName>
    </submittedName>
</protein>
<dbReference type="SUPFAM" id="SSF52540">
    <property type="entry name" value="P-loop containing nucleoside triphosphate hydrolases"/>
    <property type="match status" value="2"/>
</dbReference>
<dbReference type="RefSeq" id="WP_209995894.1">
    <property type="nucleotide sequence ID" value="NZ_BAAAJY010000013.1"/>
</dbReference>
<dbReference type="InterPro" id="IPR050388">
    <property type="entry name" value="ABC_Ni/Peptide_Import"/>
</dbReference>
<keyword evidence="4" id="KW-1003">Cell membrane</keyword>
<dbReference type="Proteomes" id="UP001296993">
    <property type="component" value="Unassembled WGS sequence"/>
</dbReference>
<dbReference type="NCBIfam" id="NF008453">
    <property type="entry name" value="PRK11308.1"/>
    <property type="match status" value="2"/>
</dbReference>
<dbReference type="Pfam" id="PF08352">
    <property type="entry name" value="oligo_HPY"/>
    <property type="match status" value="2"/>
</dbReference>
<keyword evidence="5" id="KW-0547">Nucleotide-binding</keyword>
<dbReference type="InterPro" id="IPR027417">
    <property type="entry name" value="P-loop_NTPase"/>
</dbReference>
<comment type="similarity">
    <text evidence="2">Belongs to the ABC transporter superfamily.</text>
</comment>
<evidence type="ECO:0000256" key="1">
    <source>
        <dbReference type="ARBA" id="ARBA00004202"/>
    </source>
</evidence>
<evidence type="ECO:0000256" key="2">
    <source>
        <dbReference type="ARBA" id="ARBA00005417"/>
    </source>
</evidence>
<sequence>MSIQVPVKGTTGTALSFENLNVVFDTEFSEVHAVKGLTLEVFPGEVVALVGESGSGKSVTSTAAMGLLPSNANITGKALVGGVNVVGMPEAKMRKMRATEIAMVFQEPMTALNPVLTVERQLTESLELHGLAYGREATARAIELLEMVGIPEPAKRIKQYPHQFSGGQRQRIVIAMAISCDPKVIIADEPTTALDVTVQAEILDLLRELKDKLNTGILLITHNMGVVADLADRVAVMFRGSLVETGTVEQVLNAPQHPYTQKLLASVPRLEAVAVDGSWVAEPVVAVEPERKLVLEAKNLVLEYDMRGSKFRAVDDVSFEIARGEILGIVGESGSGKSTVAKAVLGLLPVASGRLAVQGSDLTKLRPKAARAVRAKMGVIFQDPAASLNPRFPIGDCITEPMVVHKVGSRAERVKRAKELLEAVHLPASVINRYPHELSGGQRQRVCIARALTLDPELLIADEPTSALDVSVQAAVLEMIQELQERYEFACLFVSHDLAVVDLLAHSVVVMKSGKAIEQGRVSDVLHAPKEEYTRKLLAAAPVPEPGEQAVRREARRLLMDLENGN</sequence>
<evidence type="ECO:0000256" key="6">
    <source>
        <dbReference type="ARBA" id="ARBA00022840"/>
    </source>
</evidence>
<organism evidence="9 10">
    <name type="scientific">Paeniglutamicibacter kerguelensis</name>
    <dbReference type="NCBI Taxonomy" id="254788"/>
    <lineage>
        <taxon>Bacteria</taxon>
        <taxon>Bacillati</taxon>
        <taxon>Actinomycetota</taxon>
        <taxon>Actinomycetes</taxon>
        <taxon>Micrococcales</taxon>
        <taxon>Micrococcaceae</taxon>
        <taxon>Paeniglutamicibacter</taxon>
    </lineage>
</organism>
<evidence type="ECO:0000313" key="10">
    <source>
        <dbReference type="Proteomes" id="UP001296993"/>
    </source>
</evidence>
<feature type="domain" description="ABC transporter" evidence="8">
    <location>
        <begin position="295"/>
        <end position="538"/>
    </location>
</feature>
<dbReference type="CDD" id="cd03257">
    <property type="entry name" value="ABC_NikE_OppD_transporters"/>
    <property type="match status" value="2"/>
</dbReference>
<dbReference type="InterPro" id="IPR013563">
    <property type="entry name" value="Oligopep_ABC_C"/>
</dbReference>
<keyword evidence="3" id="KW-0813">Transport</keyword>
<feature type="domain" description="ABC transporter" evidence="8">
    <location>
        <begin position="15"/>
        <end position="264"/>
    </location>
</feature>
<dbReference type="InterPro" id="IPR003439">
    <property type="entry name" value="ABC_transporter-like_ATP-bd"/>
</dbReference>
<comment type="caution">
    <text evidence="9">The sequence shown here is derived from an EMBL/GenBank/DDBJ whole genome shotgun (WGS) entry which is preliminary data.</text>
</comment>
<evidence type="ECO:0000256" key="4">
    <source>
        <dbReference type="ARBA" id="ARBA00022475"/>
    </source>
</evidence>
<evidence type="ECO:0000259" key="8">
    <source>
        <dbReference type="PROSITE" id="PS50893"/>
    </source>
</evidence>
<dbReference type="GO" id="GO:0005524">
    <property type="term" value="F:ATP binding"/>
    <property type="evidence" value="ECO:0007669"/>
    <property type="project" value="UniProtKB-KW"/>
</dbReference>
<dbReference type="InterPro" id="IPR003593">
    <property type="entry name" value="AAA+_ATPase"/>
</dbReference>
<dbReference type="Gene3D" id="3.40.50.300">
    <property type="entry name" value="P-loop containing nucleotide triphosphate hydrolases"/>
    <property type="match status" value="2"/>
</dbReference>